<protein>
    <recommendedName>
        <fullName evidence="1">RNase H type-1 domain-containing protein</fullName>
    </recommendedName>
</protein>
<dbReference type="Proteomes" id="UP001358586">
    <property type="component" value="Chromosome 2"/>
</dbReference>
<proteinExistence type="predicted"/>
<evidence type="ECO:0000259" key="1">
    <source>
        <dbReference type="Pfam" id="PF13456"/>
    </source>
</evidence>
<evidence type="ECO:0000313" key="2">
    <source>
        <dbReference type="EMBL" id="KAK5842683.1"/>
    </source>
</evidence>
<name>A0ABR0QTP8_GOSAR</name>
<comment type="caution">
    <text evidence="2">The sequence shown here is derived from an EMBL/GenBank/DDBJ whole genome shotgun (WGS) entry which is preliminary data.</text>
</comment>
<reference evidence="2 3" key="1">
    <citation type="submission" date="2023-03" db="EMBL/GenBank/DDBJ databases">
        <title>WGS of Gossypium arboreum.</title>
        <authorList>
            <person name="Yu D."/>
        </authorList>
    </citation>
    <scope>NUCLEOTIDE SEQUENCE [LARGE SCALE GENOMIC DNA]</scope>
    <source>
        <tissue evidence="2">Leaf</tissue>
    </source>
</reference>
<accession>A0ABR0QTP8</accession>
<dbReference type="InterPro" id="IPR002156">
    <property type="entry name" value="RNaseH_domain"/>
</dbReference>
<organism evidence="2 3">
    <name type="scientific">Gossypium arboreum</name>
    <name type="common">Tree cotton</name>
    <name type="synonym">Gossypium nanking</name>
    <dbReference type="NCBI Taxonomy" id="29729"/>
    <lineage>
        <taxon>Eukaryota</taxon>
        <taxon>Viridiplantae</taxon>
        <taxon>Streptophyta</taxon>
        <taxon>Embryophyta</taxon>
        <taxon>Tracheophyta</taxon>
        <taxon>Spermatophyta</taxon>
        <taxon>Magnoliopsida</taxon>
        <taxon>eudicotyledons</taxon>
        <taxon>Gunneridae</taxon>
        <taxon>Pentapetalae</taxon>
        <taxon>rosids</taxon>
        <taxon>malvids</taxon>
        <taxon>Malvales</taxon>
        <taxon>Malvaceae</taxon>
        <taxon>Malvoideae</taxon>
        <taxon>Gossypium</taxon>
    </lineage>
</organism>
<gene>
    <name evidence="2" type="ORF">PVK06_005066</name>
</gene>
<keyword evidence="3" id="KW-1185">Reference proteome</keyword>
<sequence length="156" mass="17358">MNVKIASISQGFEQRCPGCKAEDETLIYVLKDYPTYWAMLSIGGWDMIMFSKKYSCYIDWLEDMGVVKINFDTIVGANRIGYGTTVKDDEGNVLGGGEACIEMMITVEEGECYAFRASIKLACQLHIKGDVPFKTDHASLINNLRNQSTGVTITVM</sequence>
<dbReference type="Pfam" id="PF13456">
    <property type="entry name" value="RVT_3"/>
    <property type="match status" value="1"/>
</dbReference>
<evidence type="ECO:0000313" key="3">
    <source>
        <dbReference type="Proteomes" id="UP001358586"/>
    </source>
</evidence>
<dbReference type="EMBL" id="JARKNE010000002">
    <property type="protein sequence ID" value="KAK5842683.1"/>
    <property type="molecule type" value="Genomic_DNA"/>
</dbReference>
<feature type="domain" description="RNase H type-1" evidence="1">
    <location>
        <begin position="78"/>
        <end position="148"/>
    </location>
</feature>